<protein>
    <submittedName>
        <fullName evidence="1">Uncharacterized protein</fullName>
    </submittedName>
</protein>
<dbReference type="EMBL" id="CP011388">
    <property type="protein sequence ID" value="ANE47136.1"/>
    <property type="molecule type" value="Genomic_DNA"/>
</dbReference>
<dbReference type="PATRIC" id="fig|1178515.4.peg.2740"/>
<keyword evidence="2" id="KW-1185">Reference proteome</keyword>
<dbReference type="KEGG" id="pswu:SY83_13670"/>
<dbReference type="OrthoDB" id="2677436at2"/>
<reference evidence="1 2" key="1">
    <citation type="submission" date="2015-01" db="EMBL/GenBank/DDBJ databases">
        <title>Paenibacillus swuensis/DY6/whole genome sequencing.</title>
        <authorList>
            <person name="Kim M.K."/>
            <person name="Srinivasan S."/>
            <person name="Lee J.-J."/>
        </authorList>
    </citation>
    <scope>NUCLEOTIDE SEQUENCE [LARGE SCALE GENOMIC DNA]</scope>
    <source>
        <strain evidence="1 2">DY6</strain>
    </source>
</reference>
<evidence type="ECO:0000313" key="2">
    <source>
        <dbReference type="Proteomes" id="UP000076927"/>
    </source>
</evidence>
<organism evidence="1 2">
    <name type="scientific">Paenibacillus swuensis</name>
    <dbReference type="NCBI Taxonomy" id="1178515"/>
    <lineage>
        <taxon>Bacteria</taxon>
        <taxon>Bacillati</taxon>
        <taxon>Bacillota</taxon>
        <taxon>Bacilli</taxon>
        <taxon>Bacillales</taxon>
        <taxon>Paenibacillaceae</taxon>
        <taxon>Paenibacillus</taxon>
    </lineage>
</organism>
<dbReference type="Proteomes" id="UP000076927">
    <property type="component" value="Chromosome"/>
</dbReference>
<dbReference type="STRING" id="1178515.SY83_13670"/>
<proteinExistence type="predicted"/>
<evidence type="ECO:0000313" key="1">
    <source>
        <dbReference type="EMBL" id="ANE47136.1"/>
    </source>
</evidence>
<sequence length="296" mass="33995">MADNIYLFPKTLDYYQIELTRMLETEQYGEAVGLLEFLLQCQGEEERTYEEWGSLLNWLVTAFPHVKDGQVQPDTEQDLTENDILKEHVKYKTDSDPDYARKIIDTLIHSREMDKKLLALGQLSYIDHPSIDKELVRFAEGKSLHPLIQSKAVQTLKTRGVEGEIRLNKHGETITVDIEAFPMGPDDFPQQVREILLRVQEVSEVHSPALSYFAEETWNEFLFYVYGTSAYRQLLEHDDSTMDVWAAALHGTLLETMGGDLDPGELFDMYGIHDALVFRFEQAHKLLKSYVQSAAG</sequence>
<name>A0A172TJJ2_9BACL</name>
<dbReference type="AlphaFoldDB" id="A0A172TJJ2"/>
<gene>
    <name evidence="1" type="ORF">SY83_13670</name>
</gene>
<accession>A0A172TJJ2</accession>